<reference evidence="1" key="3">
    <citation type="submission" date="2025-09" db="UniProtKB">
        <authorList>
            <consortium name="Ensembl"/>
        </authorList>
    </citation>
    <scope>IDENTIFICATION</scope>
</reference>
<organism evidence="1">
    <name type="scientific">Ovis aries</name>
    <name type="common">Sheep</name>
    <dbReference type="NCBI Taxonomy" id="9940"/>
    <lineage>
        <taxon>Eukaryota</taxon>
        <taxon>Metazoa</taxon>
        <taxon>Chordata</taxon>
        <taxon>Craniata</taxon>
        <taxon>Vertebrata</taxon>
        <taxon>Euteleostomi</taxon>
        <taxon>Mammalia</taxon>
        <taxon>Eutheria</taxon>
        <taxon>Laurasiatheria</taxon>
        <taxon>Artiodactyla</taxon>
        <taxon>Ruminantia</taxon>
        <taxon>Pecora</taxon>
        <taxon>Bovidae</taxon>
        <taxon>Caprinae</taxon>
        <taxon>Ovis</taxon>
    </lineage>
</organism>
<reference evidence="1" key="1">
    <citation type="submission" date="2020-11" db="EMBL/GenBank/DDBJ databases">
        <authorList>
            <person name="Davenport K.M."/>
            <person name="Bickhart D.M."/>
            <person name="Smith T.P.L."/>
            <person name="Murdoch B.M."/>
            <person name="Rosen B.D."/>
        </authorList>
    </citation>
    <scope>NUCLEOTIDE SEQUENCE [LARGE SCALE GENOMIC DNA]</scope>
    <source>
        <strain evidence="1">OAR_USU_Benz2616</strain>
    </source>
</reference>
<protein>
    <submittedName>
        <fullName evidence="1">Nucleoredoxin</fullName>
    </submittedName>
</protein>
<name>A0AC11BMW1_SHEEP</name>
<accession>A0AC11BMW1</accession>
<sequence>MGGKGEAKPGLRGLQLRKAWLSGPFCFLHLGPRHFRQTGESRVSLLAGAISGALRLRGGSPRRRPQPVLGRQALLQRGRGVVRGRGVGVAWAWLPSRLCPPTPQQLPPPPAARTEGAVLPPPARPGACEPGLRWARMSGFLEELLGEKLVTGGGEEVDVHSLAARGISLLGLYFGCSLSAPCAQLSASLAAFYGRLRGDAAAGPGPGPGAGASAEPEPRRRLEIVFVSSDQDQRQWQDFVRDMPWLALPYKEKHRKLKLWNKYRISNIPSLIFLDATSGKVVCRNGLLVIRDDPEGLEFPWGPKPFREVIAGPLLRNNGQSLESSSLEGSHVGVYFSAHWCPPCRSLTRVLVESYRKIKEAGQKFEIIFVSADRSEDSFKQYFSEMPWLAVPYTDEARRSRLNRLYGIQGIPTLIVLDPQGEVITRQGRVEVLNDEECRGFPWHPKPVLELSDSNAVQLNEGPCLVLFVDSEDDGESEAAKQLIQPIAEKIIAKYKAKEEEAPLLFFVAGEDDMTDSLRDYTNLPEAAPLLTILDMSARAKYVMDVEEITPPLWRPL</sequence>
<dbReference type="Ensembl" id="ENSOART00020019128.2">
    <property type="protein sequence ID" value="ENSOARP00020015824.2"/>
    <property type="gene ID" value="ENSOARG00020012484.2"/>
</dbReference>
<evidence type="ECO:0000313" key="1">
    <source>
        <dbReference type="Ensembl" id="ENSOARP00020015824.2"/>
    </source>
</evidence>
<proteinExistence type="predicted"/>
<gene>
    <name evidence="1" type="primary">NXN</name>
</gene>
<reference evidence="1" key="2">
    <citation type="submission" date="2025-08" db="UniProtKB">
        <authorList>
            <consortium name="Ensembl"/>
        </authorList>
    </citation>
    <scope>IDENTIFICATION</scope>
</reference>